<dbReference type="Gene3D" id="3.40.50.300">
    <property type="entry name" value="P-loop containing nucleotide triphosphate hydrolases"/>
    <property type="match status" value="1"/>
</dbReference>
<dbReference type="GO" id="GO:0003678">
    <property type="term" value="F:DNA helicase activity"/>
    <property type="evidence" value="ECO:0007669"/>
    <property type="project" value="TreeGrafter"/>
</dbReference>
<dbReference type="PANTHER" id="PTHR11472">
    <property type="entry name" value="DNA REPAIR DEAD HELICASE RAD3/XP-D SUBFAMILY MEMBER"/>
    <property type="match status" value="1"/>
</dbReference>
<dbReference type="GO" id="GO:0006289">
    <property type="term" value="P:nucleotide-excision repair"/>
    <property type="evidence" value="ECO:0007669"/>
    <property type="project" value="TreeGrafter"/>
</dbReference>
<evidence type="ECO:0000313" key="1">
    <source>
        <dbReference type="EMBL" id="KGB39384.1"/>
    </source>
</evidence>
<sequence length="68" mass="7730">MQTFEVTIRGVTVHFPHKPYGCQMSMMTRVIESLENKQNCLLESPTGTGKTLSLLCASLSWLEKRKSR</sequence>
<keyword evidence="1" id="KW-0347">Helicase</keyword>
<protein>
    <submittedName>
        <fullName evidence="1">Regulator of telomere elongation helicase 1-like protein</fullName>
    </submittedName>
</protein>
<dbReference type="EMBL" id="KL251192">
    <property type="protein sequence ID" value="KGB39384.1"/>
    <property type="molecule type" value="Genomic_DNA"/>
</dbReference>
<dbReference type="Pfam" id="PF04851">
    <property type="entry name" value="ResIII"/>
    <property type="match status" value="1"/>
</dbReference>
<dbReference type="AlphaFoldDB" id="A0A095A1N9"/>
<name>A0A095A1N9_SCHHA</name>
<dbReference type="GO" id="GO:0005634">
    <property type="term" value="C:nucleus"/>
    <property type="evidence" value="ECO:0007669"/>
    <property type="project" value="TreeGrafter"/>
</dbReference>
<reference evidence="1" key="1">
    <citation type="journal article" date="2012" name="Nat. Genet.">
        <title>Whole-genome sequence of Schistosoma haematobium.</title>
        <authorList>
            <person name="Young N.D."/>
            <person name="Jex A.R."/>
            <person name="Li B."/>
            <person name="Liu S."/>
            <person name="Yang L."/>
            <person name="Xiong Z."/>
            <person name="Li Y."/>
            <person name="Cantacessi C."/>
            <person name="Hall R.S."/>
            <person name="Xu X."/>
            <person name="Chen F."/>
            <person name="Wu X."/>
            <person name="Zerlotini A."/>
            <person name="Oliveira G."/>
            <person name="Hofmann A."/>
            <person name="Zhang G."/>
            <person name="Fang X."/>
            <person name="Kang Y."/>
            <person name="Campbell B.E."/>
            <person name="Loukas A."/>
            <person name="Ranganathan S."/>
            <person name="Rollinson D."/>
            <person name="Rinaldi G."/>
            <person name="Brindley P.J."/>
            <person name="Yang H."/>
            <person name="Wang J."/>
            <person name="Wang J."/>
            <person name="Gasser R.B."/>
        </authorList>
    </citation>
    <scope>NUCLEOTIDE SEQUENCE [LARGE SCALE GENOMIC DNA]</scope>
</reference>
<organism evidence="1">
    <name type="scientific">Schistosoma haematobium</name>
    <name type="common">Blood fluke</name>
    <dbReference type="NCBI Taxonomy" id="6185"/>
    <lineage>
        <taxon>Eukaryota</taxon>
        <taxon>Metazoa</taxon>
        <taxon>Spiralia</taxon>
        <taxon>Lophotrochozoa</taxon>
        <taxon>Platyhelminthes</taxon>
        <taxon>Trematoda</taxon>
        <taxon>Digenea</taxon>
        <taxon>Strigeidida</taxon>
        <taxon>Schistosomatoidea</taxon>
        <taxon>Schistosomatidae</taxon>
        <taxon>Schistosoma</taxon>
    </lineage>
</organism>
<proteinExistence type="predicted"/>
<keyword evidence="1" id="KW-0378">Hydrolase</keyword>
<keyword evidence="1" id="KW-0547">Nucleotide-binding</keyword>
<dbReference type="InterPro" id="IPR045028">
    <property type="entry name" value="DinG/Rad3-like"/>
</dbReference>
<dbReference type="InterPro" id="IPR014013">
    <property type="entry name" value="Helic_SF1/SF2_ATP-bd_DinG/Rad3"/>
</dbReference>
<accession>A0A095A1N9</accession>
<dbReference type="GO" id="GO:1990918">
    <property type="term" value="P:double-strand break repair involved in meiotic recombination"/>
    <property type="evidence" value="ECO:0007669"/>
    <property type="project" value="TreeGrafter"/>
</dbReference>
<dbReference type="STRING" id="6185.A0A095A1N9"/>
<dbReference type="InterPro" id="IPR027417">
    <property type="entry name" value="P-loop_NTPase"/>
</dbReference>
<dbReference type="InterPro" id="IPR006935">
    <property type="entry name" value="Helicase/UvrB_N"/>
</dbReference>
<gene>
    <name evidence="1" type="ORF">MS3_07801</name>
</gene>
<dbReference type="PANTHER" id="PTHR11472:SF47">
    <property type="entry name" value="FANCONI ANEMIA GROUP J PROTEIN"/>
    <property type="match status" value="1"/>
</dbReference>
<keyword evidence="1" id="KW-0067">ATP-binding</keyword>
<dbReference type="GO" id="GO:0005524">
    <property type="term" value="F:ATP binding"/>
    <property type="evidence" value="ECO:0007669"/>
    <property type="project" value="InterPro"/>
</dbReference>
<dbReference type="SUPFAM" id="SSF52540">
    <property type="entry name" value="P-loop containing nucleoside triphosphate hydrolases"/>
    <property type="match status" value="1"/>
</dbReference>
<dbReference type="GO" id="GO:0003677">
    <property type="term" value="F:DNA binding"/>
    <property type="evidence" value="ECO:0007669"/>
    <property type="project" value="InterPro"/>
</dbReference>
<dbReference type="GO" id="GO:0016787">
    <property type="term" value="F:hydrolase activity"/>
    <property type="evidence" value="ECO:0007669"/>
    <property type="project" value="InterPro"/>
</dbReference>
<dbReference type="PROSITE" id="PS51193">
    <property type="entry name" value="HELICASE_ATP_BIND_2"/>
    <property type="match status" value="1"/>
</dbReference>